<comment type="caution">
    <text evidence="2">The sequence shown here is derived from an EMBL/GenBank/DDBJ whole genome shotgun (WGS) entry which is preliminary data.</text>
</comment>
<proteinExistence type="predicted"/>
<dbReference type="InterPro" id="IPR011446">
    <property type="entry name" value="BBP7"/>
</dbReference>
<dbReference type="AlphaFoldDB" id="A0A9X2F7Z8"/>
<gene>
    <name evidence="2" type="ORF">NG895_05490</name>
</gene>
<feature type="region of interest" description="Disordered" evidence="1">
    <location>
        <begin position="1"/>
        <end position="39"/>
    </location>
</feature>
<dbReference type="EMBL" id="JAMXLR010000023">
    <property type="protein sequence ID" value="MCO6043353.1"/>
    <property type="molecule type" value="Genomic_DNA"/>
</dbReference>
<evidence type="ECO:0000313" key="2">
    <source>
        <dbReference type="EMBL" id="MCO6043353.1"/>
    </source>
</evidence>
<dbReference type="RefSeq" id="WP_252851460.1">
    <property type="nucleotide sequence ID" value="NZ_JAMXLR010000023.1"/>
</dbReference>
<accession>A0A9X2F7Z8</accession>
<reference evidence="2" key="1">
    <citation type="submission" date="2022-06" db="EMBL/GenBank/DDBJ databases">
        <title>Aeoliella straminimaris, a novel planctomycete from sediments.</title>
        <authorList>
            <person name="Vitorino I.R."/>
            <person name="Lage O.M."/>
        </authorList>
    </citation>
    <scope>NUCLEOTIDE SEQUENCE</scope>
    <source>
        <strain evidence="2">ICT_H6.2</strain>
    </source>
</reference>
<sequence>MPPITPPAESAGPMEVVPPGMEDSTPLGVPEDLSSGPESVPMGEYGDYHALHQSNCDMWGCQPALTASSGTWLRRGWWYTEIEAVVLNRMWKRDDMTLGQDSGSTRKLLLKRSDPGAAGNVRLTLGRFLFRDVENRDHTIEFTAFGGGESTQDDTLTSSTDGQTLFVPTGISDFNPAFDGAESMVVDYDSRFNSFEVNYRVKERLRRDRMMLTPGGEWVRTTNEGLTKQFLFGLRYFDLVDTLDWSATNISTFANEDGNYHVVTNNDMFGVQLGCSLLYERDRWNVELMGKGGPYINDVKAKSRFTITNDEDSSYSVNNRDTTLSFIGEMQLVGRYHLRPNISLKAGWQMMYVSAVAIAPDQLNFSPDEGRFPYTGDPFYNGGIFGLECYW</sequence>
<name>A0A9X2F7Z8_9BACT</name>
<protein>
    <submittedName>
        <fullName evidence="2">BBP7 family outer membrane beta-barrel protein</fullName>
    </submittedName>
</protein>
<dbReference type="Pfam" id="PF07585">
    <property type="entry name" value="BBP7"/>
    <property type="match status" value="1"/>
</dbReference>
<evidence type="ECO:0000313" key="3">
    <source>
        <dbReference type="Proteomes" id="UP001155241"/>
    </source>
</evidence>
<evidence type="ECO:0000256" key="1">
    <source>
        <dbReference type="SAM" id="MobiDB-lite"/>
    </source>
</evidence>
<keyword evidence="3" id="KW-1185">Reference proteome</keyword>
<dbReference type="Proteomes" id="UP001155241">
    <property type="component" value="Unassembled WGS sequence"/>
</dbReference>
<organism evidence="2 3">
    <name type="scientific">Aeoliella straminimaris</name>
    <dbReference type="NCBI Taxonomy" id="2954799"/>
    <lineage>
        <taxon>Bacteria</taxon>
        <taxon>Pseudomonadati</taxon>
        <taxon>Planctomycetota</taxon>
        <taxon>Planctomycetia</taxon>
        <taxon>Pirellulales</taxon>
        <taxon>Lacipirellulaceae</taxon>
        <taxon>Aeoliella</taxon>
    </lineage>
</organism>